<dbReference type="NCBIfam" id="TIGR02408">
    <property type="entry name" value="ectoine_ThpD"/>
    <property type="match status" value="1"/>
</dbReference>
<protein>
    <recommendedName>
        <fullName evidence="6">Ectoine dioxygenase</fullName>
        <ecNumber evidence="5">1.14.11.55</ecNumber>
    </recommendedName>
    <alternativeName>
        <fullName evidence="11">Ectoine hydroxylase</fullName>
    </alternativeName>
</protein>
<accession>A0A5B8R7S2</accession>
<dbReference type="EMBL" id="MN079085">
    <property type="protein sequence ID" value="QEA04521.1"/>
    <property type="molecule type" value="Genomic_DNA"/>
</dbReference>
<dbReference type="InterPro" id="IPR012774">
    <property type="entry name" value="EctD"/>
</dbReference>
<dbReference type="EC" id="1.14.11.55" evidence="5"/>
<name>A0A5B8R7S2_9ZZZZ</name>
<comment type="similarity">
    <text evidence="3">Belongs to the PhyH family. EctD subfamily.</text>
</comment>
<dbReference type="PANTHER" id="PTHR20883">
    <property type="entry name" value="PHYTANOYL-COA DIOXYGENASE DOMAIN CONTAINING 1"/>
    <property type="match status" value="1"/>
</dbReference>
<evidence type="ECO:0000256" key="11">
    <source>
        <dbReference type="ARBA" id="ARBA00031142"/>
    </source>
</evidence>
<evidence type="ECO:0000256" key="4">
    <source>
        <dbReference type="ARBA" id="ARBA00011738"/>
    </source>
</evidence>
<organism evidence="14">
    <name type="scientific">uncultured organism</name>
    <dbReference type="NCBI Taxonomy" id="155900"/>
    <lineage>
        <taxon>unclassified sequences</taxon>
        <taxon>environmental samples</taxon>
    </lineage>
</organism>
<evidence type="ECO:0000256" key="3">
    <source>
        <dbReference type="ARBA" id="ARBA00007851"/>
    </source>
</evidence>
<evidence type="ECO:0000256" key="1">
    <source>
        <dbReference type="ARBA" id="ARBA00001954"/>
    </source>
</evidence>
<dbReference type="SUPFAM" id="SSF51197">
    <property type="entry name" value="Clavaminate synthase-like"/>
    <property type="match status" value="1"/>
</dbReference>
<comment type="function">
    <text evidence="2">Involved in the biosynthesis of 5-hydroxyectoine, called compatible solute, which helps organisms to survive extreme osmotic stress by acting as a highly soluble organic osmolyte. Catalyzes the 2-oxoglutarate-dependent selective hydroxylation of L-ectoine to yield (4S,5S)-5-hydroxyectoine.</text>
</comment>
<keyword evidence="7" id="KW-0479">Metal-binding</keyword>
<evidence type="ECO:0000256" key="10">
    <source>
        <dbReference type="ARBA" id="ARBA00023004"/>
    </source>
</evidence>
<dbReference type="InterPro" id="IPR008775">
    <property type="entry name" value="Phytyl_CoA_dOase-like"/>
</dbReference>
<feature type="compositionally biased region" description="Basic and acidic residues" evidence="13">
    <location>
        <begin position="292"/>
        <end position="302"/>
    </location>
</feature>
<evidence type="ECO:0000256" key="5">
    <source>
        <dbReference type="ARBA" id="ARBA00012933"/>
    </source>
</evidence>
<evidence type="ECO:0000256" key="8">
    <source>
        <dbReference type="ARBA" id="ARBA00022964"/>
    </source>
</evidence>
<proteinExistence type="inferred from homology"/>
<dbReference type="PANTHER" id="PTHR20883:SF48">
    <property type="entry name" value="ECTOINE DIOXYGENASE"/>
    <property type="match status" value="1"/>
</dbReference>
<keyword evidence="9 14" id="KW-0560">Oxidoreductase</keyword>
<keyword evidence="10" id="KW-0408">Iron</keyword>
<evidence type="ECO:0000256" key="13">
    <source>
        <dbReference type="SAM" id="MobiDB-lite"/>
    </source>
</evidence>
<evidence type="ECO:0000256" key="7">
    <source>
        <dbReference type="ARBA" id="ARBA00022723"/>
    </source>
</evidence>
<reference evidence="14" key="1">
    <citation type="submission" date="2019-06" db="EMBL/GenBank/DDBJ databases">
        <authorList>
            <person name="Murdoch R.W."/>
            <person name="Fathepure B."/>
        </authorList>
    </citation>
    <scope>NUCLEOTIDE SEQUENCE</scope>
</reference>
<evidence type="ECO:0000256" key="9">
    <source>
        <dbReference type="ARBA" id="ARBA00023002"/>
    </source>
</evidence>
<comment type="cofactor">
    <cofactor evidence="1">
        <name>Fe(2+)</name>
        <dbReference type="ChEBI" id="CHEBI:29033"/>
    </cofactor>
</comment>
<sequence length="302" mass="34424">MLNSKDLYPTRTEAPVGVIPRLDPVIHSDENGHWSGPLTSDELRRFEHDGYLFFEGLFPPEEVEAFREELRRLEADPDLNDWDGMIREPESNEVRSVFGIHRADISDRFNRLARDPRLLDRVRQLLASEVYIHQSRINYKPGFRGTGFNWHSDFETWHAEDGMPRMRAVSCSIILTDNHALNGPLMLIPGSHKHFVSCVGATPEDNYRRSLKVQEFGVPDEDAIRTLARERGIDAATGPAGSLLIFECNTLHASNANMSPDPRSNVFFVYNSVRNRPQQPYGAPGVRPAFLGEREDFTPLER</sequence>
<feature type="region of interest" description="Disordered" evidence="13">
    <location>
        <begin position="279"/>
        <end position="302"/>
    </location>
</feature>
<dbReference type="GO" id="GO:0016706">
    <property type="term" value="F:2-oxoglutarate-dependent dioxygenase activity"/>
    <property type="evidence" value="ECO:0007669"/>
    <property type="project" value="InterPro"/>
</dbReference>
<comment type="catalytic activity">
    <reaction evidence="12">
        <text>L-ectoine + 2-oxoglutarate + O2 = 5-hydroxyectoine + succinate + CO2</text>
        <dbReference type="Rhea" id="RHEA:45740"/>
        <dbReference type="ChEBI" id="CHEBI:15379"/>
        <dbReference type="ChEBI" id="CHEBI:16526"/>
        <dbReference type="ChEBI" id="CHEBI:16810"/>
        <dbReference type="ChEBI" id="CHEBI:30031"/>
        <dbReference type="ChEBI" id="CHEBI:58515"/>
        <dbReference type="ChEBI" id="CHEBI:85413"/>
        <dbReference type="EC" id="1.14.11.55"/>
    </reaction>
</comment>
<evidence type="ECO:0000256" key="6">
    <source>
        <dbReference type="ARBA" id="ARBA00021894"/>
    </source>
</evidence>
<comment type="subunit">
    <text evidence="4">Homodimer.</text>
</comment>
<dbReference type="AlphaFoldDB" id="A0A5B8R7S2"/>
<dbReference type="Pfam" id="PF05721">
    <property type="entry name" value="PhyH"/>
    <property type="match status" value="1"/>
</dbReference>
<evidence type="ECO:0000256" key="12">
    <source>
        <dbReference type="ARBA" id="ARBA00049228"/>
    </source>
</evidence>
<evidence type="ECO:0000313" key="14">
    <source>
        <dbReference type="EMBL" id="QEA04521.1"/>
    </source>
</evidence>
<dbReference type="GO" id="GO:0046872">
    <property type="term" value="F:metal ion binding"/>
    <property type="evidence" value="ECO:0007669"/>
    <property type="project" value="UniProtKB-KW"/>
</dbReference>
<evidence type="ECO:0000256" key="2">
    <source>
        <dbReference type="ARBA" id="ARBA00004063"/>
    </source>
</evidence>
<keyword evidence="8 14" id="KW-0223">Dioxygenase</keyword>
<dbReference type="Gene3D" id="2.60.120.620">
    <property type="entry name" value="q2cbj1_9rhob like domain"/>
    <property type="match status" value="1"/>
</dbReference>
<gene>
    <name evidence="14" type="primary">ectD</name>
    <name evidence="14" type="ORF">KBTEX_00829</name>
</gene>